<gene>
    <name evidence="1" type="ORF">JEP1_149</name>
</gene>
<name>A0A7S6L1N7_9CAUD</name>
<keyword evidence="2" id="KW-1185">Reference proteome</keyword>
<proteinExistence type="predicted"/>
<organism evidence="1 2">
    <name type="scientific">Escherichia phage JEP1</name>
    <dbReference type="NCBI Taxonomy" id="2759218"/>
    <lineage>
        <taxon>Viruses</taxon>
        <taxon>Duplodnaviria</taxon>
        <taxon>Heunggongvirae</taxon>
        <taxon>Uroviricota</taxon>
        <taxon>Caudoviricetes</taxon>
        <taxon>Vequintavirinae</taxon>
        <taxon>Vequintavirus</taxon>
        <taxon>Vequintavirus JEP1</taxon>
    </lineage>
</organism>
<evidence type="ECO:0000313" key="2">
    <source>
        <dbReference type="Proteomes" id="UP000594702"/>
    </source>
</evidence>
<sequence>MKVKVLDSSFYIGQEPLVGKVFTAVPNEDYPDLLKIKGADLIAAGASQDCFDSQWDYNFALGEDVEIVEDDHEG</sequence>
<evidence type="ECO:0000313" key="1">
    <source>
        <dbReference type="EMBL" id="QOC67775.1"/>
    </source>
</evidence>
<dbReference type="EMBL" id="MT740314">
    <property type="protein sequence ID" value="QOC67775.1"/>
    <property type="molecule type" value="Genomic_DNA"/>
</dbReference>
<dbReference type="Proteomes" id="UP000594702">
    <property type="component" value="Segment"/>
</dbReference>
<protein>
    <submittedName>
        <fullName evidence="1">Uncharacterized protein</fullName>
    </submittedName>
</protein>
<accession>A0A7S6L1N7</accession>
<reference evidence="1 2" key="1">
    <citation type="submission" date="2020-07" db="EMBL/GenBank/DDBJ databases">
        <authorList>
            <person name="Kim J."/>
            <person name="Ryu S."/>
            <person name="Jeon B."/>
        </authorList>
    </citation>
    <scope>NUCLEOTIDE SEQUENCE [LARGE SCALE GENOMIC DNA]</scope>
</reference>